<feature type="region of interest" description="Disordered" evidence="1">
    <location>
        <begin position="125"/>
        <end position="147"/>
    </location>
</feature>
<dbReference type="GeneTree" id="ENSGT00990000212491"/>
<keyword evidence="5" id="KW-1185">Reference proteome</keyword>
<dbReference type="Bgee" id="ENSNBRG00000011511">
    <property type="expression patterns" value="Expressed in camera-type eye and 1 other cell type or tissue"/>
</dbReference>
<keyword evidence="2" id="KW-0812">Transmembrane</keyword>
<evidence type="ECO:0000259" key="3">
    <source>
        <dbReference type="SMART" id="SM00092"/>
    </source>
</evidence>
<dbReference type="Pfam" id="PF00074">
    <property type="entry name" value="RnaseA"/>
    <property type="match status" value="1"/>
</dbReference>
<keyword evidence="2" id="KW-0472">Membrane</keyword>
<feature type="domain" description="Ribonuclease A-domain" evidence="3">
    <location>
        <begin position="30"/>
        <end position="120"/>
    </location>
</feature>
<evidence type="ECO:0000256" key="1">
    <source>
        <dbReference type="SAM" id="MobiDB-lite"/>
    </source>
</evidence>
<evidence type="ECO:0000313" key="4">
    <source>
        <dbReference type="Ensembl" id="ENSNBRP00000014867.1"/>
    </source>
</evidence>
<reference evidence="4" key="2">
    <citation type="submission" date="2025-09" db="UniProtKB">
        <authorList>
            <consortium name="Ensembl"/>
        </authorList>
    </citation>
    <scope>IDENTIFICATION</scope>
</reference>
<dbReference type="AlphaFoldDB" id="A0A3Q4HDP3"/>
<organism evidence="4 5">
    <name type="scientific">Neolamprologus brichardi</name>
    <name type="common">Fairy cichlid</name>
    <name type="synonym">Lamprologus brichardi</name>
    <dbReference type="NCBI Taxonomy" id="32507"/>
    <lineage>
        <taxon>Eukaryota</taxon>
        <taxon>Metazoa</taxon>
        <taxon>Chordata</taxon>
        <taxon>Craniata</taxon>
        <taxon>Vertebrata</taxon>
        <taxon>Euteleostomi</taxon>
        <taxon>Actinopterygii</taxon>
        <taxon>Neopterygii</taxon>
        <taxon>Teleostei</taxon>
        <taxon>Neoteleostei</taxon>
        <taxon>Acanthomorphata</taxon>
        <taxon>Ovalentaria</taxon>
        <taxon>Cichlomorphae</taxon>
        <taxon>Cichliformes</taxon>
        <taxon>Cichlidae</taxon>
        <taxon>African cichlids</taxon>
        <taxon>Pseudocrenilabrinae</taxon>
        <taxon>Lamprologini</taxon>
        <taxon>Neolamprologus</taxon>
    </lineage>
</organism>
<dbReference type="InterPro" id="IPR036816">
    <property type="entry name" value="RNaseA-like_dom_sf"/>
</dbReference>
<dbReference type="SUPFAM" id="SSF54076">
    <property type="entry name" value="RNase A-like"/>
    <property type="match status" value="1"/>
</dbReference>
<protein>
    <recommendedName>
        <fullName evidence="3">Ribonuclease A-domain domain-containing protein</fullName>
    </recommendedName>
</protein>
<dbReference type="InterPro" id="IPR023412">
    <property type="entry name" value="RNaseA_domain"/>
</dbReference>
<accession>A0A3Q4HDP3</accession>
<proteinExistence type="predicted"/>
<feature type="transmembrane region" description="Helical" evidence="2">
    <location>
        <begin position="12"/>
        <end position="28"/>
    </location>
</feature>
<dbReference type="Gene3D" id="3.10.130.10">
    <property type="entry name" value="Ribonuclease A-like domain"/>
    <property type="match status" value="1"/>
</dbReference>
<sequence length="147" mass="17174">IVKKYSFTDTYLPFLLMLPSVILVWSVPPKESLFEIQHIAKKEDKCDNLMNKEKLKCKPRNTFIIGDVNVQEICNQKPVYDNLYASHEKLKMLHCKLIPKSSPCKYEDIPIELHAPRRHLCQMPEPPQLPPFDVEEQRLYSEPLPDG</sequence>
<evidence type="ECO:0000313" key="5">
    <source>
        <dbReference type="Proteomes" id="UP000261580"/>
    </source>
</evidence>
<reference evidence="4" key="1">
    <citation type="submission" date="2025-08" db="UniProtKB">
        <authorList>
            <consortium name="Ensembl"/>
        </authorList>
    </citation>
    <scope>IDENTIFICATION</scope>
</reference>
<name>A0A3Q4HDP3_NEOBR</name>
<keyword evidence="2" id="KW-1133">Transmembrane helix</keyword>
<dbReference type="Ensembl" id="ENSNBRT00000015275.1">
    <property type="protein sequence ID" value="ENSNBRP00000014867.1"/>
    <property type="gene ID" value="ENSNBRG00000011511.1"/>
</dbReference>
<evidence type="ECO:0000256" key="2">
    <source>
        <dbReference type="SAM" id="Phobius"/>
    </source>
</evidence>
<dbReference type="Proteomes" id="UP000261580">
    <property type="component" value="Unassembled WGS sequence"/>
</dbReference>
<dbReference type="SMART" id="SM00092">
    <property type="entry name" value="RNAse_Pc"/>
    <property type="match status" value="1"/>
</dbReference>